<keyword evidence="3" id="KW-0808">Transferase</keyword>
<dbReference type="Pfam" id="PF07733">
    <property type="entry name" value="DNA_pol3_alpha"/>
    <property type="match status" value="1"/>
</dbReference>
<evidence type="ECO:0000259" key="12">
    <source>
        <dbReference type="Pfam" id="PF17657"/>
    </source>
</evidence>
<reference evidence="13 14" key="1">
    <citation type="journal article" date="2023" name="Nucleic Acids Res.">
        <title>The hologenome of Daphnia magna reveals possible DNA methylation and microbiome-mediated evolution of the host genome.</title>
        <authorList>
            <person name="Chaturvedi A."/>
            <person name="Li X."/>
            <person name="Dhandapani V."/>
            <person name="Marshall H."/>
            <person name="Kissane S."/>
            <person name="Cuenca-Cambronero M."/>
            <person name="Asole G."/>
            <person name="Calvet F."/>
            <person name="Ruiz-Romero M."/>
            <person name="Marangio P."/>
            <person name="Guigo R."/>
            <person name="Rago D."/>
            <person name="Mirbahai L."/>
            <person name="Eastwood N."/>
            <person name="Colbourne J.K."/>
            <person name="Zhou J."/>
            <person name="Mallon E."/>
            <person name="Orsini L."/>
        </authorList>
    </citation>
    <scope>NUCLEOTIDE SEQUENCE [LARGE SCALE GENOMIC DNA]</scope>
    <source>
        <strain evidence="13">LRV0_1</strain>
    </source>
</reference>
<evidence type="ECO:0000259" key="10">
    <source>
        <dbReference type="Pfam" id="PF07733"/>
    </source>
</evidence>
<evidence type="ECO:0000256" key="3">
    <source>
        <dbReference type="ARBA" id="ARBA00022679"/>
    </source>
</evidence>
<keyword evidence="14" id="KW-1185">Reference proteome</keyword>
<evidence type="ECO:0000256" key="5">
    <source>
        <dbReference type="ARBA" id="ARBA00022705"/>
    </source>
</evidence>
<evidence type="ECO:0000256" key="4">
    <source>
        <dbReference type="ARBA" id="ARBA00022695"/>
    </source>
</evidence>
<protein>
    <recommendedName>
        <fullName evidence="1">DNA-directed DNA polymerase</fullName>
        <ecNumber evidence="1">2.7.7.7</ecNumber>
    </recommendedName>
</protein>
<sequence>MVRVWEAAKARGIRLVVGCEILVGDEHEATALALHVASREGYTHLCELLTEAHRNSRTSTGEKRTPYVTLAMLTGRTQGSGRRSSGAPELIQPANHSQTKPLFDLFGSRLSLALTIHKDGEDRARLAAVLQESRRFGIPLLATNRPRFAVPEDRVLYDVLRCIQHRTTLDAAGRTLLPNAEAHLKGEAAMEALFANYPEAIARTRRVADACLFSLPSSSITSPVASRRTSVHDIVELARERDILCQGRGSAANSAVCWALGITAVDPARSSMLFERFLSPERKEPPDIDVDFEHERREEVIQEIYQRYGRSCAAMVSEVVCYRGRSALREVAKVFGLSLEQTDRLAGIPSYWDSPESASEERLREAGFDPQDSRIAAIVRIARAMQGFPRHISIHVGGFILSAEPLSRVAPVEPAGMKDRTIVPWDKDDIDVLGFFKLDVLALGMLTALRKGLDFVKEPGDLRGANERLAQIPPEDPIVYDALCRADSVGVFQIESRAQMSMLPRLRPRNFYDLVVQVAIVRPGPIQGGMVHPYLRRRSGEEASEAPHPILAPVLERTLGVPLFQEQVMQLAIVGAGYSGGEADQLRRDMAAWKKTGRLARHRDRLYRGFLRHGISPEFCERLWKQIHGFGEYGFPESHAASFALLVYASAWLKTHHPAAFAAALINSQPMGFYSPSTLLQDAKRHGVEVLPLCVFQSGWDCALESASPSARGGPAIRLGLRLVKGLGAETLRVSASDLEKLAEAGALEALVGKARRRGLWEARKPVAERLFLRANVASPTGKAALNAAVPVPTSVSVPGLTRAEQLALDYERTGVSVQDHPLRVLRERLPRDVWTSAALAAHPNLHGTTIRIAGMVLVRQRPQTASGVVFMTLEDEFGFFNLVLWAATYERLRHVATSYPLVLVRARVEIADRETASSAPIIHLVVHAMEPLETDGIVATPSRDFH</sequence>
<evidence type="ECO:0000313" key="14">
    <source>
        <dbReference type="Proteomes" id="UP001234178"/>
    </source>
</evidence>
<evidence type="ECO:0000256" key="2">
    <source>
        <dbReference type="ARBA" id="ARBA00022490"/>
    </source>
</evidence>
<organism evidence="13 14">
    <name type="scientific">Daphnia magna</name>
    <dbReference type="NCBI Taxonomy" id="35525"/>
    <lineage>
        <taxon>Eukaryota</taxon>
        <taxon>Metazoa</taxon>
        <taxon>Ecdysozoa</taxon>
        <taxon>Arthropoda</taxon>
        <taxon>Crustacea</taxon>
        <taxon>Branchiopoda</taxon>
        <taxon>Diplostraca</taxon>
        <taxon>Cladocera</taxon>
        <taxon>Anomopoda</taxon>
        <taxon>Daphniidae</taxon>
        <taxon>Daphnia</taxon>
    </lineage>
</organism>
<dbReference type="Gene3D" id="3.20.20.140">
    <property type="entry name" value="Metal-dependent hydrolases"/>
    <property type="match status" value="1"/>
</dbReference>
<evidence type="ECO:0000256" key="1">
    <source>
        <dbReference type="ARBA" id="ARBA00012417"/>
    </source>
</evidence>
<dbReference type="Pfam" id="PF14579">
    <property type="entry name" value="HHH_6"/>
    <property type="match status" value="1"/>
</dbReference>
<dbReference type="InterPro" id="IPR040982">
    <property type="entry name" value="DNA_pol3_finger"/>
</dbReference>
<evidence type="ECO:0000256" key="9">
    <source>
        <dbReference type="ARBA" id="ARBA00049244"/>
    </source>
</evidence>
<dbReference type="Proteomes" id="UP001234178">
    <property type="component" value="Unassembled WGS sequence"/>
</dbReference>
<feature type="domain" description="DNA polymerase III alpha subunit finger" evidence="12">
    <location>
        <begin position="445"/>
        <end position="612"/>
    </location>
</feature>
<dbReference type="InterPro" id="IPR029460">
    <property type="entry name" value="DNAPol_HHH"/>
</dbReference>
<gene>
    <name evidence="13" type="ORF">OUZ56_032351</name>
</gene>
<name>A0ABR0B8M7_9CRUS</name>
<dbReference type="PANTHER" id="PTHR32294:SF4">
    <property type="entry name" value="ERROR-PRONE DNA POLYMERASE"/>
    <property type="match status" value="1"/>
</dbReference>
<keyword evidence="6" id="KW-0227">DNA damage</keyword>
<feature type="domain" description="DNA polymerase helix-hairpin-helix motif" evidence="11">
    <location>
        <begin position="687"/>
        <end position="732"/>
    </location>
</feature>
<evidence type="ECO:0000256" key="8">
    <source>
        <dbReference type="ARBA" id="ARBA00023204"/>
    </source>
</evidence>
<dbReference type="Pfam" id="PF17657">
    <property type="entry name" value="DNA_pol3_finger"/>
    <property type="match status" value="1"/>
</dbReference>
<comment type="catalytic activity">
    <reaction evidence="9">
        <text>DNA(n) + a 2'-deoxyribonucleoside 5'-triphosphate = DNA(n+1) + diphosphate</text>
        <dbReference type="Rhea" id="RHEA:22508"/>
        <dbReference type="Rhea" id="RHEA-COMP:17339"/>
        <dbReference type="Rhea" id="RHEA-COMP:17340"/>
        <dbReference type="ChEBI" id="CHEBI:33019"/>
        <dbReference type="ChEBI" id="CHEBI:61560"/>
        <dbReference type="ChEBI" id="CHEBI:173112"/>
        <dbReference type="EC" id="2.7.7.7"/>
    </reaction>
</comment>
<dbReference type="InterPro" id="IPR011708">
    <property type="entry name" value="DNA_pol3_alpha_NTPase_dom"/>
</dbReference>
<keyword evidence="7" id="KW-0239">DNA-directed DNA polymerase</keyword>
<feature type="domain" description="Bacterial DNA polymerase III alpha subunit NTPase" evidence="10">
    <location>
        <begin position="231"/>
        <end position="442"/>
    </location>
</feature>
<evidence type="ECO:0000259" key="11">
    <source>
        <dbReference type="Pfam" id="PF14579"/>
    </source>
</evidence>
<dbReference type="EMBL" id="JAOYFB010000041">
    <property type="protein sequence ID" value="KAK4044945.1"/>
    <property type="molecule type" value="Genomic_DNA"/>
</dbReference>
<accession>A0ABR0B8M7</accession>
<dbReference type="PANTHER" id="PTHR32294">
    <property type="entry name" value="DNA POLYMERASE III SUBUNIT ALPHA"/>
    <property type="match status" value="1"/>
</dbReference>
<evidence type="ECO:0000256" key="7">
    <source>
        <dbReference type="ARBA" id="ARBA00022932"/>
    </source>
</evidence>
<keyword evidence="2" id="KW-0963">Cytoplasm</keyword>
<keyword evidence="5" id="KW-0235">DNA replication</keyword>
<comment type="caution">
    <text evidence="13">The sequence shown here is derived from an EMBL/GenBank/DDBJ whole genome shotgun (WGS) entry which is preliminary data.</text>
</comment>
<evidence type="ECO:0000256" key="6">
    <source>
        <dbReference type="ARBA" id="ARBA00022763"/>
    </source>
</evidence>
<dbReference type="EC" id="2.7.7.7" evidence="1"/>
<keyword evidence="4" id="KW-0548">Nucleotidyltransferase</keyword>
<dbReference type="CDD" id="cd04485">
    <property type="entry name" value="DnaE_OBF"/>
    <property type="match status" value="1"/>
</dbReference>
<keyword evidence="8" id="KW-0234">DNA repair</keyword>
<evidence type="ECO:0000313" key="13">
    <source>
        <dbReference type="EMBL" id="KAK4044945.1"/>
    </source>
</evidence>
<dbReference type="InterPro" id="IPR004805">
    <property type="entry name" value="DnaE2/DnaE/PolC"/>
</dbReference>
<proteinExistence type="predicted"/>